<dbReference type="SMART" id="SM00355">
    <property type="entry name" value="ZnF_C2H2"/>
    <property type="match status" value="3"/>
</dbReference>
<sequence>MSNYDRNHDRRTINPREDMYINNTGATWERLQDEAEWRELDRQRRDRGGEQSVSLISGDRSSSSRDHRQLSTPATQRPSHASPSIAQRPPPISAPQRQVPPPATQRQPAYPAHPIQQPRSTTSASVGIATNSSARLASTATYSSGNREPAAAEATSSSSASDKTCELCHKRFTRTYDLTRHRDHRKTCPSCGQVLCSLQLLNEHRDAYHLGTEVPRMARHRCDKCGEVFERSDALKRHNERSCPYRNA</sequence>
<dbReference type="PROSITE" id="PS50157">
    <property type="entry name" value="ZINC_FINGER_C2H2_2"/>
    <property type="match status" value="1"/>
</dbReference>
<accession>A0A286UWC4</accession>
<dbReference type="EMBL" id="NBII01000001">
    <property type="protein sequence ID" value="PAV23871.1"/>
    <property type="molecule type" value="Genomic_DNA"/>
</dbReference>
<dbReference type="GO" id="GO:0005634">
    <property type="term" value="C:nucleus"/>
    <property type="evidence" value="ECO:0007669"/>
    <property type="project" value="TreeGrafter"/>
</dbReference>
<dbReference type="OrthoDB" id="8922241at2759"/>
<feature type="compositionally biased region" description="Pro residues" evidence="6">
    <location>
        <begin position="88"/>
        <end position="103"/>
    </location>
</feature>
<evidence type="ECO:0000313" key="9">
    <source>
        <dbReference type="Proteomes" id="UP000217199"/>
    </source>
</evidence>
<organism evidence="8 9">
    <name type="scientific">Pyrrhoderma noxium</name>
    <dbReference type="NCBI Taxonomy" id="2282107"/>
    <lineage>
        <taxon>Eukaryota</taxon>
        <taxon>Fungi</taxon>
        <taxon>Dikarya</taxon>
        <taxon>Basidiomycota</taxon>
        <taxon>Agaricomycotina</taxon>
        <taxon>Agaricomycetes</taxon>
        <taxon>Hymenochaetales</taxon>
        <taxon>Hymenochaetaceae</taxon>
        <taxon>Pyrrhoderma</taxon>
    </lineage>
</organism>
<keyword evidence="2" id="KW-0677">Repeat</keyword>
<dbReference type="InParanoid" id="A0A286UWC4"/>
<dbReference type="GO" id="GO:0000981">
    <property type="term" value="F:DNA-binding transcription factor activity, RNA polymerase II-specific"/>
    <property type="evidence" value="ECO:0007669"/>
    <property type="project" value="TreeGrafter"/>
</dbReference>
<evidence type="ECO:0000256" key="5">
    <source>
        <dbReference type="PROSITE-ProRule" id="PRU00042"/>
    </source>
</evidence>
<dbReference type="Gene3D" id="3.30.160.60">
    <property type="entry name" value="Classic Zinc Finger"/>
    <property type="match status" value="1"/>
</dbReference>
<evidence type="ECO:0000256" key="1">
    <source>
        <dbReference type="ARBA" id="ARBA00022723"/>
    </source>
</evidence>
<evidence type="ECO:0000313" key="8">
    <source>
        <dbReference type="EMBL" id="PAV23871.1"/>
    </source>
</evidence>
<keyword evidence="3 5" id="KW-0863">Zinc-finger</keyword>
<feature type="compositionally biased region" description="Polar residues" evidence="6">
    <location>
        <begin position="72"/>
        <end position="85"/>
    </location>
</feature>
<proteinExistence type="predicted"/>
<evidence type="ECO:0000256" key="6">
    <source>
        <dbReference type="SAM" id="MobiDB-lite"/>
    </source>
</evidence>
<dbReference type="AlphaFoldDB" id="A0A286UWC4"/>
<dbReference type="PANTHER" id="PTHR24409">
    <property type="entry name" value="ZINC FINGER PROTEIN 142"/>
    <property type="match status" value="1"/>
</dbReference>
<keyword evidence="1" id="KW-0479">Metal-binding</keyword>
<dbReference type="Pfam" id="PF00096">
    <property type="entry name" value="zf-C2H2"/>
    <property type="match status" value="2"/>
</dbReference>
<dbReference type="STRING" id="2282107.A0A286UWC4"/>
<dbReference type="PANTHER" id="PTHR24409:SF295">
    <property type="entry name" value="AZ2-RELATED"/>
    <property type="match status" value="1"/>
</dbReference>
<dbReference type="GO" id="GO:0000977">
    <property type="term" value="F:RNA polymerase II transcription regulatory region sequence-specific DNA binding"/>
    <property type="evidence" value="ECO:0007669"/>
    <property type="project" value="TreeGrafter"/>
</dbReference>
<name>A0A286UWC4_9AGAM</name>
<feature type="region of interest" description="Disordered" evidence="6">
    <location>
        <begin position="139"/>
        <end position="159"/>
    </location>
</feature>
<feature type="domain" description="C2H2-type" evidence="7">
    <location>
        <begin position="220"/>
        <end position="238"/>
    </location>
</feature>
<feature type="compositionally biased region" description="Low complexity" evidence="6">
    <location>
        <begin position="52"/>
        <end position="61"/>
    </location>
</feature>
<feature type="compositionally biased region" description="Basic and acidic residues" evidence="6">
    <location>
        <begin position="40"/>
        <end position="49"/>
    </location>
</feature>
<evidence type="ECO:0000256" key="2">
    <source>
        <dbReference type="ARBA" id="ARBA00022737"/>
    </source>
</evidence>
<evidence type="ECO:0000259" key="7">
    <source>
        <dbReference type="PROSITE" id="PS50157"/>
    </source>
</evidence>
<comment type="caution">
    <text evidence="8">The sequence shown here is derived from an EMBL/GenBank/DDBJ whole genome shotgun (WGS) entry which is preliminary data.</text>
</comment>
<dbReference type="Proteomes" id="UP000217199">
    <property type="component" value="Unassembled WGS sequence"/>
</dbReference>
<keyword evidence="9" id="KW-1185">Reference proteome</keyword>
<evidence type="ECO:0000256" key="3">
    <source>
        <dbReference type="ARBA" id="ARBA00022771"/>
    </source>
</evidence>
<feature type="compositionally biased region" description="Basic and acidic residues" evidence="6">
    <location>
        <begin position="1"/>
        <end position="19"/>
    </location>
</feature>
<keyword evidence="4" id="KW-0862">Zinc</keyword>
<evidence type="ECO:0000256" key="4">
    <source>
        <dbReference type="ARBA" id="ARBA00022833"/>
    </source>
</evidence>
<protein>
    <recommendedName>
        <fullName evidence="7">C2H2-type domain-containing protein</fullName>
    </recommendedName>
</protein>
<feature type="compositionally biased region" description="Polar residues" evidence="6">
    <location>
        <begin position="117"/>
        <end position="126"/>
    </location>
</feature>
<feature type="region of interest" description="Disordered" evidence="6">
    <location>
        <begin position="40"/>
        <end position="126"/>
    </location>
</feature>
<reference evidence="8 9" key="1">
    <citation type="journal article" date="2017" name="Mol. Ecol.">
        <title>Comparative and population genomic landscape of Phellinus noxius: A hypervariable fungus causing root rot in trees.</title>
        <authorList>
            <person name="Chung C.L."/>
            <person name="Lee T.J."/>
            <person name="Akiba M."/>
            <person name="Lee H.H."/>
            <person name="Kuo T.H."/>
            <person name="Liu D."/>
            <person name="Ke H.M."/>
            <person name="Yokoi T."/>
            <person name="Roa M.B."/>
            <person name="Lu M.J."/>
            <person name="Chang Y.Y."/>
            <person name="Ann P.J."/>
            <person name="Tsai J.N."/>
            <person name="Chen C.Y."/>
            <person name="Tzean S.S."/>
            <person name="Ota Y."/>
            <person name="Hattori T."/>
            <person name="Sahashi N."/>
            <person name="Liou R.F."/>
            <person name="Kikuchi T."/>
            <person name="Tsai I.J."/>
        </authorList>
    </citation>
    <scope>NUCLEOTIDE SEQUENCE [LARGE SCALE GENOMIC DNA]</scope>
    <source>
        <strain evidence="8 9">FFPRI411160</strain>
    </source>
</reference>
<dbReference type="GO" id="GO:0008270">
    <property type="term" value="F:zinc ion binding"/>
    <property type="evidence" value="ECO:0007669"/>
    <property type="project" value="UniProtKB-KW"/>
</dbReference>
<dbReference type="InterPro" id="IPR013087">
    <property type="entry name" value="Znf_C2H2_type"/>
</dbReference>
<feature type="region of interest" description="Disordered" evidence="6">
    <location>
        <begin position="1"/>
        <end position="23"/>
    </location>
</feature>
<gene>
    <name evidence="8" type="ORF">PNOK_0093900</name>
</gene>